<evidence type="ECO:0000256" key="6">
    <source>
        <dbReference type="ARBA" id="ARBA00022679"/>
    </source>
</evidence>
<keyword evidence="5 14" id="KW-0328">Glycosyltransferase</keyword>
<sequence length="423" mass="47729">MSDPSILRIHSFRDIILYISALLTDARYFVVLATLVILGDAALTQLIIRFVPYTEIDWETYMIQLGLYLDGERDYAFLQGPTGPLVYPAGHLYVHQVLHALTNKGVNVAVAQQVYGFLYLQSLALACAIYHQAGGIPNWVILLLPLSKRLHSIFVLRLFNDCWALVAAQAATLAFGAGWDFLGLAFYSAALSVKMSVLLYFPAILVILFKRRGVYKTVLSVLFVVAVQLFIGAPFLFHNPRSYLAYSFELTRAFFYKWTVNWRFVSEETFLSPGWARALLFGHLVTLFAFGWFKWCRQEGGVISVLSKGLRNPLQSPNPMISADYVTTVLFMSNLVGILFARSLHYQFYSWYAQQLPFIAWRTKYPIVVKILLLAAIEYAWNVYPSTSLSSGVLLAANSLLVIGVWFGYPEGVTAVHKAHKIE</sequence>
<feature type="transmembrane region" description="Helical" evidence="14">
    <location>
        <begin position="218"/>
        <end position="237"/>
    </location>
</feature>
<feature type="transmembrane region" description="Helical" evidence="14">
    <location>
        <begin position="274"/>
        <end position="293"/>
    </location>
</feature>
<feature type="transmembrane region" description="Helical" evidence="14">
    <location>
        <begin position="325"/>
        <end position="344"/>
    </location>
</feature>
<dbReference type="PANTHER" id="PTHR12646">
    <property type="entry name" value="NOT56 - RELATED"/>
    <property type="match status" value="1"/>
</dbReference>
<evidence type="ECO:0000256" key="8">
    <source>
        <dbReference type="ARBA" id="ARBA00022824"/>
    </source>
</evidence>
<evidence type="ECO:0000256" key="5">
    <source>
        <dbReference type="ARBA" id="ARBA00022676"/>
    </source>
</evidence>
<evidence type="ECO:0000256" key="1">
    <source>
        <dbReference type="ARBA" id="ARBA00004477"/>
    </source>
</evidence>
<comment type="function">
    <text evidence="11 14">Dol-P-Man:Man(5)GlcNAc(2)-PP-Dol alpha-1,3-mannosyltransferase that operates in the biosynthetic pathway of dolichol-linked oligosaccharides, the glycan precursors employed in protein asparagine (N)-glycosylation. The assembly of dolichol-linked oligosaccharides begins on the cytosolic side of the endoplasmic reticulum membrane and finishes in its lumen. The sequential addition of sugars to dolichol pyrophosphate produces dolichol-linked oligosaccharides containing fourteen sugars, including two GlcNAcs, nine mannoses and three glucoses. Once assembled, the oligosaccharide is transferred from the lipid to nascent proteins by oligosaccharyltransferases. In the lumen of the endoplasmic reticulum, adds the first dolichyl beta-D-mannosyl phosphate derived mannose in an alpha-1,3 linkage to Man(5)GlcNAc(2)-PP-dolichol to produce Man(6)GlcNAc(2)-PP-dolichol.</text>
</comment>
<keyword evidence="9 14" id="KW-1133">Transmembrane helix</keyword>
<feature type="transmembrane region" description="Helical" evidence="14">
    <location>
        <begin position="365"/>
        <end position="384"/>
    </location>
</feature>
<dbReference type="Pfam" id="PF05208">
    <property type="entry name" value="ALG3"/>
    <property type="match status" value="1"/>
</dbReference>
<evidence type="ECO:0000256" key="7">
    <source>
        <dbReference type="ARBA" id="ARBA00022692"/>
    </source>
</evidence>
<evidence type="ECO:0000256" key="2">
    <source>
        <dbReference type="ARBA" id="ARBA00004922"/>
    </source>
</evidence>
<keyword evidence="8 14" id="KW-0256">Endoplasmic reticulum</keyword>
<comment type="subcellular location">
    <subcellularLocation>
        <location evidence="1 14">Endoplasmic reticulum membrane</location>
        <topology evidence="1 14">Multi-pass membrane protein</topology>
    </subcellularLocation>
</comment>
<comment type="similarity">
    <text evidence="13">Belongs to the glycosyltransferase ALG3 family.</text>
</comment>
<evidence type="ECO:0000256" key="3">
    <source>
        <dbReference type="ARBA" id="ARBA00011964"/>
    </source>
</evidence>
<comment type="catalytic activity">
    <reaction evidence="12 14">
        <text>an alpha-D-Man-(1-&gt;2)-alpha-D-Man-(1-&gt;2)-alpha-D-Man-(1-&gt;3)-[alpha-D-Man-(1-&gt;6)]-beta-D-Man-(1-&gt;4)-beta-D-GlcNAc-(1-&gt;4)-alpha-D-GlcNAc-diphospho-di-trans,poly-cis-dolichol + a di-trans,poly-cis-dolichyl beta-D-mannosyl phosphate = an alpha-D-Man-(1-&gt;2)-alpha-D-Man-(1-&gt;2)-alpha-D-Man-(1-&gt;3)-[alpha-D-Man-(1-&gt;3)-alpha-D-Man-(1-&gt;6)]-beta-D-Man-(1-&gt;4)-beta-D-GlcNAc-(1-&gt;4)-alpha-D-GlcNAc-diphospho-di-trans,poly-cis-dolichol + a di-trans,poly-cis-dolichyl phosphate + H(+)</text>
        <dbReference type="Rhea" id="RHEA:29527"/>
        <dbReference type="Rhea" id="RHEA-COMP:19498"/>
        <dbReference type="Rhea" id="RHEA-COMP:19501"/>
        <dbReference type="Rhea" id="RHEA-COMP:19516"/>
        <dbReference type="Rhea" id="RHEA-COMP:19517"/>
        <dbReference type="ChEBI" id="CHEBI:15378"/>
        <dbReference type="ChEBI" id="CHEBI:57683"/>
        <dbReference type="ChEBI" id="CHEBI:58211"/>
        <dbReference type="ChEBI" id="CHEBI:132515"/>
        <dbReference type="ChEBI" id="CHEBI:132516"/>
        <dbReference type="EC" id="2.4.1.258"/>
    </reaction>
    <physiologicalReaction direction="left-to-right" evidence="12 14">
        <dbReference type="Rhea" id="RHEA:29528"/>
    </physiologicalReaction>
</comment>
<evidence type="ECO:0000256" key="14">
    <source>
        <dbReference type="RuleBase" id="RU364047"/>
    </source>
</evidence>
<evidence type="ECO:0000256" key="4">
    <source>
        <dbReference type="ARBA" id="ARBA00015561"/>
    </source>
</evidence>
<keyword evidence="16" id="KW-1185">Reference proteome</keyword>
<evidence type="ECO:0000256" key="12">
    <source>
        <dbReference type="ARBA" id="ARBA00049506"/>
    </source>
</evidence>
<evidence type="ECO:0000256" key="11">
    <source>
        <dbReference type="ARBA" id="ARBA00044743"/>
    </source>
</evidence>
<feature type="transmembrane region" description="Helical" evidence="14">
    <location>
        <begin position="123"/>
        <end position="146"/>
    </location>
</feature>
<feature type="transmembrane region" description="Helical" evidence="14">
    <location>
        <begin position="185"/>
        <end position="209"/>
    </location>
</feature>
<evidence type="ECO:0000313" key="16">
    <source>
        <dbReference type="Proteomes" id="UP001212997"/>
    </source>
</evidence>
<dbReference type="Proteomes" id="UP001212997">
    <property type="component" value="Unassembled WGS sequence"/>
</dbReference>
<feature type="transmembrane region" description="Helical" evidence="14">
    <location>
        <begin position="390"/>
        <end position="409"/>
    </location>
</feature>
<evidence type="ECO:0000256" key="13">
    <source>
        <dbReference type="ARBA" id="ARBA00093457"/>
    </source>
</evidence>
<organism evidence="15 16">
    <name type="scientific">Meripilus lineatus</name>
    <dbReference type="NCBI Taxonomy" id="2056292"/>
    <lineage>
        <taxon>Eukaryota</taxon>
        <taxon>Fungi</taxon>
        <taxon>Dikarya</taxon>
        <taxon>Basidiomycota</taxon>
        <taxon>Agaricomycotina</taxon>
        <taxon>Agaricomycetes</taxon>
        <taxon>Polyporales</taxon>
        <taxon>Meripilaceae</taxon>
        <taxon>Meripilus</taxon>
    </lineage>
</organism>
<proteinExistence type="inferred from homology"/>
<gene>
    <name evidence="15" type="ORF">NLI96_g9958</name>
</gene>
<dbReference type="EC" id="2.4.1.258" evidence="3 14"/>
<evidence type="ECO:0000313" key="15">
    <source>
        <dbReference type="EMBL" id="KAJ3478157.1"/>
    </source>
</evidence>
<comment type="pathway">
    <text evidence="2 14">Protein modification; protein glycosylation.</text>
</comment>
<reference evidence="15" key="1">
    <citation type="submission" date="2022-07" db="EMBL/GenBank/DDBJ databases">
        <title>Genome Sequence of Physisporinus lineatus.</title>
        <authorList>
            <person name="Buettner E."/>
        </authorList>
    </citation>
    <scope>NUCLEOTIDE SEQUENCE</scope>
    <source>
        <strain evidence="15">VT162</strain>
    </source>
</reference>
<protein>
    <recommendedName>
        <fullName evidence="4 14">Dol-P-Man:Man(5)GlcNAc(2)-PP-Dol alpha-1,3-mannosyltransferase</fullName>
        <ecNumber evidence="3 14">2.4.1.258</ecNumber>
    </recommendedName>
    <alternativeName>
        <fullName evidence="14">Dol-P-Man-dependent alpha(1-3)-mannosyltransferase</fullName>
    </alternativeName>
</protein>
<dbReference type="AlphaFoldDB" id="A0AAD5YAI6"/>
<evidence type="ECO:0000256" key="9">
    <source>
        <dbReference type="ARBA" id="ARBA00022989"/>
    </source>
</evidence>
<keyword evidence="7 14" id="KW-0812">Transmembrane</keyword>
<dbReference type="GO" id="GO:0052925">
    <property type="term" value="F:dol-P-Man:Man(5)GlcNAc(2)-PP-Dol alpha-1,3-mannosyltransferase activity"/>
    <property type="evidence" value="ECO:0007669"/>
    <property type="project" value="UniProtKB-EC"/>
</dbReference>
<name>A0AAD5YAI6_9APHY</name>
<keyword evidence="10 14" id="KW-0472">Membrane</keyword>
<evidence type="ECO:0000256" key="10">
    <source>
        <dbReference type="ARBA" id="ARBA00023136"/>
    </source>
</evidence>
<comment type="caution">
    <text evidence="15">The sequence shown here is derived from an EMBL/GenBank/DDBJ whole genome shotgun (WGS) entry which is preliminary data.</text>
</comment>
<accession>A0AAD5YAI6</accession>
<dbReference type="PANTHER" id="PTHR12646:SF0">
    <property type="entry name" value="DOL-P-MAN:MAN(5)GLCNAC(2)-PP-DOL ALPHA-1,3-MANNOSYLTRANSFERASE"/>
    <property type="match status" value="1"/>
</dbReference>
<dbReference type="InterPro" id="IPR007873">
    <property type="entry name" value="Glycosyltransferase_ALG3"/>
</dbReference>
<dbReference type="GO" id="GO:0005789">
    <property type="term" value="C:endoplasmic reticulum membrane"/>
    <property type="evidence" value="ECO:0007669"/>
    <property type="project" value="UniProtKB-SubCell"/>
</dbReference>
<keyword evidence="6 14" id="KW-0808">Transferase</keyword>
<dbReference type="EMBL" id="JANAWD010000534">
    <property type="protein sequence ID" value="KAJ3478157.1"/>
    <property type="molecule type" value="Genomic_DNA"/>
</dbReference>